<dbReference type="GO" id="GO:0042602">
    <property type="term" value="F:riboflavin reductase (NADPH) activity"/>
    <property type="evidence" value="ECO:0007669"/>
    <property type="project" value="TreeGrafter"/>
</dbReference>
<evidence type="ECO:0000313" key="4">
    <source>
        <dbReference type="EMBL" id="CAB4724100.1"/>
    </source>
</evidence>
<dbReference type="Gene3D" id="2.30.110.10">
    <property type="entry name" value="Electron Transport, Fmn-binding Protein, Chain A"/>
    <property type="match status" value="1"/>
</dbReference>
<dbReference type="SMART" id="SM00903">
    <property type="entry name" value="Flavin_Reduct"/>
    <property type="match status" value="1"/>
</dbReference>
<evidence type="ECO:0000256" key="2">
    <source>
        <dbReference type="ARBA" id="ARBA00023002"/>
    </source>
</evidence>
<dbReference type="Pfam" id="PF01613">
    <property type="entry name" value="Flavin_Reduct"/>
    <property type="match status" value="1"/>
</dbReference>
<dbReference type="InterPro" id="IPR002563">
    <property type="entry name" value="Flavin_Rdtase-like_dom"/>
</dbReference>
<dbReference type="PANTHER" id="PTHR30466">
    <property type="entry name" value="FLAVIN REDUCTASE"/>
    <property type="match status" value="1"/>
</dbReference>
<dbReference type="InterPro" id="IPR012349">
    <property type="entry name" value="Split_barrel_FMN-bd"/>
</dbReference>
<dbReference type="EMBL" id="CAEZXY010000141">
    <property type="protein sequence ID" value="CAB4724100.1"/>
    <property type="molecule type" value="Genomic_DNA"/>
</dbReference>
<evidence type="ECO:0000259" key="3">
    <source>
        <dbReference type="SMART" id="SM00903"/>
    </source>
</evidence>
<accession>A0A6J6RNN2</accession>
<feature type="domain" description="Flavin reductase like" evidence="3">
    <location>
        <begin position="19"/>
        <end position="162"/>
    </location>
</feature>
<protein>
    <submittedName>
        <fullName evidence="4">Unannotated protein</fullName>
    </submittedName>
</protein>
<dbReference type="AlphaFoldDB" id="A0A6J6RNN2"/>
<evidence type="ECO:0000256" key="1">
    <source>
        <dbReference type="ARBA" id="ARBA00008898"/>
    </source>
</evidence>
<keyword evidence="2" id="KW-0560">Oxidoreductase</keyword>
<dbReference type="GO" id="GO:0010181">
    <property type="term" value="F:FMN binding"/>
    <property type="evidence" value="ECO:0007669"/>
    <property type="project" value="InterPro"/>
</dbReference>
<dbReference type="SUPFAM" id="SSF50475">
    <property type="entry name" value="FMN-binding split barrel"/>
    <property type="match status" value="1"/>
</dbReference>
<dbReference type="PANTHER" id="PTHR30466:SF11">
    <property type="entry name" value="FLAVIN-DEPENDENT MONOOXYGENASE, REDUCTASE SUBUNIT HSAB"/>
    <property type="match status" value="1"/>
</dbReference>
<organism evidence="4">
    <name type="scientific">freshwater metagenome</name>
    <dbReference type="NCBI Taxonomy" id="449393"/>
    <lineage>
        <taxon>unclassified sequences</taxon>
        <taxon>metagenomes</taxon>
        <taxon>ecological metagenomes</taxon>
    </lineage>
</organism>
<comment type="similarity">
    <text evidence="1">Belongs to the non-flavoprotein flavin reductase family.</text>
</comment>
<proteinExistence type="inferred from homology"/>
<reference evidence="4" key="1">
    <citation type="submission" date="2020-05" db="EMBL/GenBank/DDBJ databases">
        <authorList>
            <person name="Chiriac C."/>
            <person name="Salcher M."/>
            <person name="Ghai R."/>
            <person name="Kavagutti S V."/>
        </authorList>
    </citation>
    <scope>NUCLEOTIDE SEQUENCE</scope>
</reference>
<dbReference type="InterPro" id="IPR050268">
    <property type="entry name" value="NADH-dep_flavin_reductase"/>
</dbReference>
<name>A0A6J6RNN2_9ZZZZ</name>
<gene>
    <name evidence="4" type="ORF">UFOPK2624_01919</name>
</gene>
<sequence>MSENSKTTPFDGAKYRQVLGHFPTGVTVITAMTDDGPAGMAIGSFTSVSLDPALVLFSASKTSASWAKLREAGKFCVNILADDQEDVSRVFGSKADDKFSEIGWKRSANGAPLLNGVLAYIDCDLHSVLDGGDHDIVLGAVTDLDVKHEGGALVFFRGGYGRVAF</sequence>